<sequence length="183" mass="20173">MVPLMSEFARIPEGRAAAGLPYRPCVGITLFNRDGLVFIGHRSRQTGDHAWQMPQGGIDEGEAPREAALRELYEETNVSSDSVTFLGETSDWLAYDLPPDVMKRSWIGRYRGQKQKWFAFGFTGAEDEIDVAAPGGGQHAAEFEAWRWAPLETLPGLVVPFKRAVYEGVVAAFSGLAGWRSPA</sequence>
<keyword evidence="7" id="KW-1185">Reference proteome</keyword>
<proteinExistence type="inferred from homology"/>
<evidence type="ECO:0000259" key="5">
    <source>
        <dbReference type="PROSITE" id="PS51462"/>
    </source>
</evidence>
<evidence type="ECO:0000256" key="2">
    <source>
        <dbReference type="ARBA" id="ARBA00001946"/>
    </source>
</evidence>
<dbReference type="Gene3D" id="3.90.79.10">
    <property type="entry name" value="Nucleoside Triphosphate Pyrophosphohydrolase"/>
    <property type="match status" value="1"/>
</dbReference>
<dbReference type="NCBIfam" id="NF001938">
    <property type="entry name" value="PRK00714.1-5"/>
    <property type="match status" value="1"/>
</dbReference>
<dbReference type="Pfam" id="PF00293">
    <property type="entry name" value="NUDIX"/>
    <property type="match status" value="1"/>
</dbReference>
<dbReference type="InterPro" id="IPR020476">
    <property type="entry name" value="Nudix_hydrolase"/>
</dbReference>
<dbReference type="HAMAP" id="MF_00298">
    <property type="entry name" value="Nudix_RppH"/>
    <property type="match status" value="1"/>
</dbReference>
<dbReference type="PANTHER" id="PTHR11839">
    <property type="entry name" value="UDP/ADP-SUGAR PYROPHOSPHATASE"/>
    <property type="match status" value="1"/>
</dbReference>
<evidence type="ECO:0000256" key="1">
    <source>
        <dbReference type="ARBA" id="ARBA00001936"/>
    </source>
</evidence>
<dbReference type="InterPro" id="IPR020084">
    <property type="entry name" value="NUDIX_hydrolase_CS"/>
</dbReference>
<comment type="cofactor">
    <cofactor evidence="2">
        <name>Mg(2+)</name>
        <dbReference type="ChEBI" id="CHEBI:18420"/>
    </cofactor>
</comment>
<dbReference type="PROSITE" id="PS00893">
    <property type="entry name" value="NUDIX_BOX"/>
    <property type="match status" value="1"/>
</dbReference>
<reference evidence="6" key="1">
    <citation type="journal article" date="2021" name="Front. Microbiol.">
        <title>Comprehensive Comparative Genomics and Phenotyping of Methylobacterium Species.</title>
        <authorList>
            <person name="Alessa O."/>
            <person name="Ogura Y."/>
            <person name="Fujitani Y."/>
            <person name="Takami H."/>
            <person name="Hayashi T."/>
            <person name="Sahin N."/>
            <person name="Tani A."/>
        </authorList>
    </citation>
    <scope>NUCLEOTIDE SEQUENCE</scope>
    <source>
        <strain evidence="6">NBRC 15689</strain>
    </source>
</reference>
<comment type="caution">
    <text evidence="6">The sequence shown here is derived from an EMBL/GenBank/DDBJ whole genome shotgun (WGS) entry which is preliminary data.</text>
</comment>
<dbReference type="PROSITE" id="PS51462">
    <property type="entry name" value="NUDIX"/>
    <property type="match status" value="1"/>
</dbReference>
<evidence type="ECO:0000256" key="4">
    <source>
        <dbReference type="HAMAP-Rule" id="MF_00298"/>
    </source>
</evidence>
<comment type="cofactor">
    <cofactor evidence="1">
        <name>Mn(2+)</name>
        <dbReference type="ChEBI" id="CHEBI:29035"/>
    </cofactor>
</comment>
<evidence type="ECO:0000256" key="3">
    <source>
        <dbReference type="ARBA" id="ARBA00022801"/>
    </source>
</evidence>
<evidence type="ECO:0000313" key="7">
    <source>
        <dbReference type="Proteomes" id="UP001055156"/>
    </source>
</evidence>
<dbReference type="PRINTS" id="PR00502">
    <property type="entry name" value="NUDIXFAMILY"/>
</dbReference>
<dbReference type="EC" id="3.6.1.-" evidence="4"/>
<reference evidence="6" key="2">
    <citation type="submission" date="2021-08" db="EMBL/GenBank/DDBJ databases">
        <authorList>
            <person name="Tani A."/>
            <person name="Ola A."/>
            <person name="Ogura Y."/>
            <person name="Katsura K."/>
            <person name="Hayashi T."/>
        </authorList>
    </citation>
    <scope>NUCLEOTIDE SEQUENCE</scope>
    <source>
        <strain evidence="6">NBRC 15689</strain>
    </source>
</reference>
<dbReference type="Proteomes" id="UP001055156">
    <property type="component" value="Unassembled WGS sequence"/>
</dbReference>
<comment type="function">
    <text evidence="4">Accelerates the degradation of transcripts by removing pyrophosphate from the 5'-end of triphosphorylated RNA, leading to a more labile monophosphorylated state that can stimulate subsequent ribonuclease cleavage.</text>
</comment>
<feature type="domain" description="Nudix hydrolase" evidence="5">
    <location>
        <begin position="21"/>
        <end position="171"/>
    </location>
</feature>
<comment type="similarity">
    <text evidence="4">Belongs to the Nudix hydrolase family. RppH subfamily.</text>
</comment>
<dbReference type="InterPro" id="IPR022927">
    <property type="entry name" value="RppH"/>
</dbReference>
<accession>A0ABQ4T5T7</accession>
<comment type="cofactor">
    <cofactor evidence="4">
        <name>a divalent metal cation</name>
        <dbReference type="ChEBI" id="CHEBI:60240"/>
    </cofactor>
</comment>
<dbReference type="InterPro" id="IPR000086">
    <property type="entry name" value="NUDIX_hydrolase_dom"/>
</dbReference>
<keyword evidence="3 4" id="KW-0378">Hydrolase</keyword>
<evidence type="ECO:0000313" key="6">
    <source>
        <dbReference type="EMBL" id="GJE25997.1"/>
    </source>
</evidence>
<dbReference type="CDD" id="cd03671">
    <property type="entry name" value="NUDIX_Ap4A_hydrolase_plant_like"/>
    <property type="match status" value="1"/>
</dbReference>
<dbReference type="PANTHER" id="PTHR11839:SF22">
    <property type="entry name" value="NUDIX HYDROLASE 26, CHLOROPLASTIC"/>
    <property type="match status" value="1"/>
</dbReference>
<feature type="short sequence motif" description="Nudix box" evidence="4">
    <location>
        <begin position="56"/>
        <end position="77"/>
    </location>
</feature>
<gene>
    <name evidence="6" type="primary">rppH_1</name>
    <name evidence="4" type="synonym">nudH</name>
    <name evidence="4" type="synonym">rppH</name>
    <name evidence="6" type="ORF">LKMONMHP_0841</name>
</gene>
<dbReference type="SUPFAM" id="SSF55811">
    <property type="entry name" value="Nudix"/>
    <property type="match status" value="1"/>
</dbReference>
<organism evidence="6 7">
    <name type="scientific">Methylobacterium organophilum</name>
    <dbReference type="NCBI Taxonomy" id="410"/>
    <lineage>
        <taxon>Bacteria</taxon>
        <taxon>Pseudomonadati</taxon>
        <taxon>Pseudomonadota</taxon>
        <taxon>Alphaproteobacteria</taxon>
        <taxon>Hyphomicrobiales</taxon>
        <taxon>Methylobacteriaceae</taxon>
        <taxon>Methylobacterium</taxon>
    </lineage>
</organism>
<dbReference type="InterPro" id="IPR015797">
    <property type="entry name" value="NUDIX_hydrolase-like_dom_sf"/>
</dbReference>
<protein>
    <recommendedName>
        <fullName evidence="4">RNA pyrophosphohydrolase</fullName>
        <ecNumber evidence="4">3.6.1.-</ecNumber>
    </recommendedName>
    <alternativeName>
        <fullName evidence="4">(Di)nucleoside polyphosphate hydrolase</fullName>
    </alternativeName>
</protein>
<dbReference type="EMBL" id="BPQV01000002">
    <property type="protein sequence ID" value="GJE25997.1"/>
    <property type="molecule type" value="Genomic_DNA"/>
</dbReference>
<name>A0ABQ4T5T7_METOR</name>